<dbReference type="AlphaFoldDB" id="A0AAX3LEG6"/>
<evidence type="ECO:0000313" key="3">
    <source>
        <dbReference type="Proteomes" id="UP001210538"/>
    </source>
</evidence>
<dbReference type="Proteomes" id="UP001210538">
    <property type="component" value="Chromosome"/>
</dbReference>
<dbReference type="RefSeq" id="WP_271661449.1">
    <property type="nucleotide sequence ID" value="NZ_CP116347.1"/>
</dbReference>
<sequence>MKEEIIYMCFVQNIHTKEICIKLGYSSNIEARMKQLQQRNEHYQYSDFLLFKHKKKRYGYLRDEQLIHIKNRKYVAPINPYAMPEGYTECYEFGYGYDLVDQLRELGYECVNVEAEVEVQTPMFQW</sequence>
<name>A0AAX3LEG6_9ENTR</name>
<proteinExistence type="predicted"/>
<keyword evidence="3" id="KW-1185">Reference proteome</keyword>
<gene>
    <name evidence="2" type="ORF">PHA72_07580</name>
</gene>
<evidence type="ECO:0000259" key="1">
    <source>
        <dbReference type="Pfam" id="PF10544"/>
    </source>
</evidence>
<dbReference type="EMBL" id="CP116347">
    <property type="protein sequence ID" value="WCE14715.1"/>
    <property type="molecule type" value="Genomic_DNA"/>
</dbReference>
<reference evidence="2 3" key="1">
    <citation type="submission" date="2023-01" db="EMBL/GenBank/DDBJ databases">
        <title>Genome sequence resource and annotation of Enterobacter ludwigii, an economically important pathogen of seedling wilt with strawberry.</title>
        <authorList>
            <person name="Xie Y."/>
        </authorList>
    </citation>
    <scope>NUCLEOTIDE SEQUENCE [LARGE SCALE GENOMIC DNA]</scope>
    <source>
        <strain evidence="2 3">CM-TZ4</strain>
    </source>
</reference>
<accession>A0AAX3LEG6</accession>
<dbReference type="Pfam" id="PF10544">
    <property type="entry name" value="T5orf172"/>
    <property type="match status" value="1"/>
</dbReference>
<feature type="domain" description="Bacteriophage T5 Orf172 DNA-binding" evidence="1">
    <location>
        <begin position="5"/>
        <end position="76"/>
    </location>
</feature>
<dbReference type="InterPro" id="IPR018306">
    <property type="entry name" value="Phage_T5_Orf172_DNA-bd"/>
</dbReference>
<organism evidence="2 3">
    <name type="scientific">Enterobacter ludwigii</name>
    <dbReference type="NCBI Taxonomy" id="299767"/>
    <lineage>
        <taxon>Bacteria</taxon>
        <taxon>Pseudomonadati</taxon>
        <taxon>Pseudomonadota</taxon>
        <taxon>Gammaproteobacteria</taxon>
        <taxon>Enterobacterales</taxon>
        <taxon>Enterobacteriaceae</taxon>
        <taxon>Enterobacter</taxon>
        <taxon>Enterobacter cloacae complex</taxon>
    </lineage>
</organism>
<protein>
    <submittedName>
        <fullName evidence="2">GIY-YIG nuclease family protein</fullName>
    </submittedName>
</protein>
<evidence type="ECO:0000313" key="2">
    <source>
        <dbReference type="EMBL" id="WCE14715.1"/>
    </source>
</evidence>